<dbReference type="SUPFAM" id="SSF52172">
    <property type="entry name" value="CheY-like"/>
    <property type="match status" value="1"/>
</dbReference>
<dbReference type="Gene3D" id="3.20.20.450">
    <property type="entry name" value="EAL domain"/>
    <property type="match status" value="1"/>
</dbReference>
<dbReference type="SMART" id="SM00448">
    <property type="entry name" value="REC"/>
    <property type="match status" value="1"/>
</dbReference>
<dbReference type="PANTHER" id="PTHR33121">
    <property type="entry name" value="CYCLIC DI-GMP PHOSPHODIESTERASE PDEF"/>
    <property type="match status" value="1"/>
</dbReference>
<dbReference type="SMART" id="SM00052">
    <property type="entry name" value="EAL"/>
    <property type="match status" value="1"/>
</dbReference>
<dbReference type="InterPro" id="IPR050706">
    <property type="entry name" value="Cyclic-di-GMP_PDE-like"/>
</dbReference>
<reference evidence="6" key="1">
    <citation type="journal article" date="2019" name="Int. J. Syst. Evol. Microbiol.">
        <title>The Global Catalogue of Microorganisms (GCM) 10K type strain sequencing project: providing services to taxonomists for standard genome sequencing and annotation.</title>
        <authorList>
            <consortium name="The Broad Institute Genomics Platform"/>
            <consortium name="The Broad Institute Genome Sequencing Center for Infectious Disease"/>
            <person name="Wu L."/>
            <person name="Ma J."/>
        </authorList>
    </citation>
    <scope>NUCLEOTIDE SEQUENCE [LARGE SCALE GENOMIC DNA]</scope>
    <source>
        <strain evidence="6">CCUG 53903</strain>
    </source>
</reference>
<gene>
    <name evidence="5" type="ORF">ACFQU0_06700</name>
</gene>
<name>A0ABW2S9P1_9BURK</name>
<keyword evidence="1" id="KW-0597">Phosphoprotein</keyword>
<dbReference type="SMART" id="SM00267">
    <property type="entry name" value="GGDEF"/>
    <property type="match status" value="1"/>
</dbReference>
<dbReference type="PROSITE" id="PS50110">
    <property type="entry name" value="RESPONSE_REGULATORY"/>
    <property type="match status" value="1"/>
</dbReference>
<dbReference type="Pfam" id="PF00563">
    <property type="entry name" value="EAL"/>
    <property type="match status" value="1"/>
</dbReference>
<dbReference type="CDD" id="cd17574">
    <property type="entry name" value="REC_OmpR"/>
    <property type="match status" value="1"/>
</dbReference>
<dbReference type="InterPro" id="IPR001789">
    <property type="entry name" value="Sig_transdc_resp-reg_receiver"/>
</dbReference>
<feature type="domain" description="GGDEF" evidence="4">
    <location>
        <begin position="171"/>
        <end position="308"/>
    </location>
</feature>
<dbReference type="Gene3D" id="3.30.70.270">
    <property type="match status" value="1"/>
</dbReference>
<dbReference type="PROSITE" id="PS50887">
    <property type="entry name" value="GGDEF"/>
    <property type="match status" value="1"/>
</dbReference>
<dbReference type="Proteomes" id="UP001596457">
    <property type="component" value="Unassembled WGS sequence"/>
</dbReference>
<evidence type="ECO:0000259" key="3">
    <source>
        <dbReference type="PROSITE" id="PS50883"/>
    </source>
</evidence>
<dbReference type="InterPro" id="IPR001633">
    <property type="entry name" value="EAL_dom"/>
</dbReference>
<dbReference type="InterPro" id="IPR029787">
    <property type="entry name" value="Nucleotide_cyclase"/>
</dbReference>
<accession>A0ABW2S9P1</accession>
<dbReference type="PANTHER" id="PTHR33121:SF79">
    <property type="entry name" value="CYCLIC DI-GMP PHOSPHODIESTERASE PDED-RELATED"/>
    <property type="match status" value="1"/>
</dbReference>
<feature type="domain" description="EAL" evidence="3">
    <location>
        <begin position="316"/>
        <end position="573"/>
    </location>
</feature>
<feature type="domain" description="Response regulatory" evidence="2">
    <location>
        <begin position="4"/>
        <end position="120"/>
    </location>
</feature>
<proteinExistence type="predicted"/>
<evidence type="ECO:0000313" key="5">
    <source>
        <dbReference type="EMBL" id="MFC7460116.1"/>
    </source>
</evidence>
<dbReference type="Pfam" id="PF00990">
    <property type="entry name" value="GGDEF"/>
    <property type="match status" value="1"/>
</dbReference>
<dbReference type="SUPFAM" id="SSF141868">
    <property type="entry name" value="EAL domain-like"/>
    <property type="match status" value="1"/>
</dbReference>
<dbReference type="RefSeq" id="WP_382199398.1">
    <property type="nucleotide sequence ID" value="NZ_JBHTBZ010000014.1"/>
</dbReference>
<dbReference type="CDD" id="cd01948">
    <property type="entry name" value="EAL"/>
    <property type="match status" value="1"/>
</dbReference>
<evidence type="ECO:0000256" key="1">
    <source>
        <dbReference type="PROSITE-ProRule" id="PRU00169"/>
    </source>
</evidence>
<dbReference type="InterPro" id="IPR035919">
    <property type="entry name" value="EAL_sf"/>
</dbReference>
<protein>
    <submittedName>
        <fullName evidence="5">Bifunctional diguanylate cyclase/phosphodiesterase</fullName>
    </submittedName>
</protein>
<dbReference type="EMBL" id="JBHTBZ010000014">
    <property type="protein sequence ID" value="MFC7460116.1"/>
    <property type="molecule type" value="Genomic_DNA"/>
</dbReference>
<dbReference type="PROSITE" id="PS50883">
    <property type="entry name" value="EAL"/>
    <property type="match status" value="1"/>
</dbReference>
<dbReference type="InterPro" id="IPR043128">
    <property type="entry name" value="Rev_trsase/Diguanyl_cyclase"/>
</dbReference>
<evidence type="ECO:0000259" key="2">
    <source>
        <dbReference type="PROSITE" id="PS50110"/>
    </source>
</evidence>
<dbReference type="InterPro" id="IPR000160">
    <property type="entry name" value="GGDEF_dom"/>
</dbReference>
<evidence type="ECO:0000313" key="6">
    <source>
        <dbReference type="Proteomes" id="UP001596457"/>
    </source>
</evidence>
<comment type="caution">
    <text evidence="5">The sequence shown here is derived from an EMBL/GenBank/DDBJ whole genome shotgun (WGS) entry which is preliminary data.</text>
</comment>
<dbReference type="Pfam" id="PF00072">
    <property type="entry name" value="Response_reg"/>
    <property type="match status" value="1"/>
</dbReference>
<dbReference type="InterPro" id="IPR011006">
    <property type="entry name" value="CheY-like_superfamily"/>
</dbReference>
<dbReference type="Gene3D" id="3.40.50.2300">
    <property type="match status" value="1"/>
</dbReference>
<sequence length="580" mass="63414">MSARLVIAEDEEGIRQNLTRMLRLEGFEVWAGENGRLALELVQRHAPDLVISDLMMPELSGDQLVLALRADPRTAHIPVVLLTARADRSDVRAGMELGADDYLTKPFQRDELLRSVRARLDKAAGQRLAAQRLAEQTHNLAHFDAATRLPNRNHWQLLLSDLLSGLPPGPPQALALVVGLDNLPQLAQVLRAGALEALVHALSQRLRDAPGLAALPRCTVGRLAEDRFALFVMQPHGLAAQQAADHLLAHLGAAIEVDGEAHFPVVSVGALPLAAQAASAMGVMGQLEQALAMARRQSGRRVWVLNDGEQAEAGAALRLHNDMHLAVARGELRAWYQPQLDAHSGALVGFEALMRWQHPTHGLVFPSVFIPLAEDNGQIVPMGAWMLERACADLLALQRACPPDAPPLRVAVNLSLRQFCDPQVYEHVAQALARSGLAPTQLELEITEGTAMVNQQHTLDLLGRFKQLGCMLALDDFGTGYSSLAYLKRFPLDVMKIDQSFVRHILSDNEDRAIVHAIITLAHHLGMKVIAEGVEQAAQQQLLASMGCELVQGYLHGRPMPLDEALAWLQAHQRPLVKRT</sequence>
<feature type="modified residue" description="4-aspartylphosphate" evidence="1">
    <location>
        <position position="53"/>
    </location>
</feature>
<organism evidence="5 6">
    <name type="scientific">Hydrogenophaga defluvii</name>
    <dbReference type="NCBI Taxonomy" id="249410"/>
    <lineage>
        <taxon>Bacteria</taxon>
        <taxon>Pseudomonadati</taxon>
        <taxon>Pseudomonadota</taxon>
        <taxon>Betaproteobacteria</taxon>
        <taxon>Burkholderiales</taxon>
        <taxon>Comamonadaceae</taxon>
        <taxon>Hydrogenophaga</taxon>
    </lineage>
</organism>
<evidence type="ECO:0000259" key="4">
    <source>
        <dbReference type="PROSITE" id="PS50887"/>
    </source>
</evidence>
<keyword evidence="6" id="KW-1185">Reference proteome</keyword>
<dbReference type="SUPFAM" id="SSF55073">
    <property type="entry name" value="Nucleotide cyclase"/>
    <property type="match status" value="1"/>
</dbReference>